<dbReference type="PANTHER" id="PTHR35546">
    <property type="entry name" value="F-BOX PROTEIN INTERACTION DOMAIN PROTEIN-RELATED"/>
    <property type="match status" value="1"/>
</dbReference>
<dbReference type="Proteomes" id="UP000215914">
    <property type="component" value="Chromosome 12"/>
</dbReference>
<sequence length="218" mass="25338">MALAFDPALSHHYKLLYHVRKDDDVTHVYVEIYSSETCTWRAYDKTFSSVSFVAFDHSAVYWRGAIHWLSRRAVYHFSLEDIDNPHFIQVENHKTMHAYGGYDKLLVSRDCLLLVMMLQPLMVDVYEVENDCYSGWCLKYYVDLEFVGNFPGPEVDVLAIVLGDREEDSFLVLEVPGIMLVKYNIMSKTFYQLCNLTRIQILPTKFCSFLFTPSLVGV</sequence>
<evidence type="ECO:0000313" key="2">
    <source>
        <dbReference type="EMBL" id="OTG05796.1"/>
    </source>
</evidence>
<evidence type="ECO:0000313" key="3">
    <source>
        <dbReference type="Proteomes" id="UP000215914"/>
    </source>
</evidence>
<accession>A0A251T5L5</accession>
<name>A0A251T5L5_HELAN</name>
<keyword evidence="3" id="KW-1185">Reference proteome</keyword>
<reference evidence="1" key="3">
    <citation type="submission" date="2020-06" db="EMBL/GenBank/DDBJ databases">
        <title>Helianthus annuus Genome sequencing and assembly Release 2.</title>
        <authorList>
            <person name="Gouzy J."/>
            <person name="Langlade N."/>
            <person name="Munos S."/>
        </authorList>
    </citation>
    <scope>NUCLEOTIDE SEQUENCE</scope>
    <source>
        <tissue evidence="1">Leaves</tissue>
    </source>
</reference>
<dbReference type="PANTHER" id="PTHR35546:SF115">
    <property type="entry name" value="F-BOX DOMAIN-CONTAINING PROTEIN"/>
    <property type="match status" value="1"/>
</dbReference>
<reference evidence="2" key="2">
    <citation type="submission" date="2017-02" db="EMBL/GenBank/DDBJ databases">
        <title>Sunflower complete genome.</title>
        <authorList>
            <person name="Langlade N."/>
            <person name="Munos S."/>
        </authorList>
    </citation>
    <scope>NUCLEOTIDE SEQUENCE [LARGE SCALE GENOMIC DNA]</scope>
    <source>
        <tissue evidence="2">Leaves</tissue>
    </source>
</reference>
<dbReference type="Gramene" id="mRNA:HanXRQr2_Chr12g0560001">
    <property type="protein sequence ID" value="CDS:HanXRQr2_Chr12g0560001.1"/>
    <property type="gene ID" value="HanXRQr2_Chr12g0560001"/>
</dbReference>
<dbReference type="OrthoDB" id="605328at2759"/>
<organism evidence="2 3">
    <name type="scientific">Helianthus annuus</name>
    <name type="common">Common sunflower</name>
    <dbReference type="NCBI Taxonomy" id="4232"/>
    <lineage>
        <taxon>Eukaryota</taxon>
        <taxon>Viridiplantae</taxon>
        <taxon>Streptophyta</taxon>
        <taxon>Embryophyta</taxon>
        <taxon>Tracheophyta</taxon>
        <taxon>Spermatophyta</taxon>
        <taxon>Magnoliopsida</taxon>
        <taxon>eudicotyledons</taxon>
        <taxon>Gunneridae</taxon>
        <taxon>Pentapetalae</taxon>
        <taxon>asterids</taxon>
        <taxon>campanulids</taxon>
        <taxon>Asterales</taxon>
        <taxon>Asteraceae</taxon>
        <taxon>Asteroideae</taxon>
        <taxon>Heliantheae alliance</taxon>
        <taxon>Heliantheae</taxon>
        <taxon>Helianthus</taxon>
    </lineage>
</organism>
<dbReference type="EMBL" id="MNCJ02000327">
    <property type="protein sequence ID" value="KAF5779481.1"/>
    <property type="molecule type" value="Genomic_DNA"/>
</dbReference>
<dbReference type="InterPro" id="IPR055290">
    <property type="entry name" value="At3g26010-like"/>
</dbReference>
<dbReference type="EMBL" id="CM007901">
    <property type="protein sequence ID" value="OTG05796.1"/>
    <property type="molecule type" value="Genomic_DNA"/>
</dbReference>
<evidence type="ECO:0008006" key="4">
    <source>
        <dbReference type="Google" id="ProtNLM"/>
    </source>
</evidence>
<dbReference type="InParanoid" id="A0A251T5L5"/>
<protein>
    <recommendedName>
        <fullName evidence="4">F-box associated interaction domain-containing protein</fullName>
    </recommendedName>
</protein>
<gene>
    <name evidence="2" type="ORF">HannXRQ_Chr12g0377621</name>
    <name evidence="1" type="ORF">HanXRQr2_Chr12g0560001</name>
</gene>
<dbReference type="STRING" id="4232.A0A251T5L5"/>
<reference evidence="1 3" key="1">
    <citation type="journal article" date="2017" name="Nature">
        <title>The sunflower genome provides insights into oil metabolism, flowering and Asterid evolution.</title>
        <authorList>
            <person name="Badouin H."/>
            <person name="Gouzy J."/>
            <person name="Grassa C.J."/>
            <person name="Murat F."/>
            <person name="Staton S.E."/>
            <person name="Cottret L."/>
            <person name="Lelandais-Briere C."/>
            <person name="Owens G.L."/>
            <person name="Carrere S."/>
            <person name="Mayjonade B."/>
            <person name="Legrand L."/>
            <person name="Gill N."/>
            <person name="Kane N.C."/>
            <person name="Bowers J.E."/>
            <person name="Hubner S."/>
            <person name="Bellec A."/>
            <person name="Berard A."/>
            <person name="Berges H."/>
            <person name="Blanchet N."/>
            <person name="Boniface M.C."/>
            <person name="Brunel D."/>
            <person name="Catrice O."/>
            <person name="Chaidir N."/>
            <person name="Claudel C."/>
            <person name="Donnadieu C."/>
            <person name="Faraut T."/>
            <person name="Fievet G."/>
            <person name="Helmstetter N."/>
            <person name="King M."/>
            <person name="Knapp S.J."/>
            <person name="Lai Z."/>
            <person name="Le Paslier M.C."/>
            <person name="Lippi Y."/>
            <person name="Lorenzon L."/>
            <person name="Mandel J.R."/>
            <person name="Marage G."/>
            <person name="Marchand G."/>
            <person name="Marquand E."/>
            <person name="Bret-Mestries E."/>
            <person name="Morien E."/>
            <person name="Nambeesan S."/>
            <person name="Nguyen T."/>
            <person name="Pegot-Espagnet P."/>
            <person name="Pouilly N."/>
            <person name="Raftis F."/>
            <person name="Sallet E."/>
            <person name="Schiex T."/>
            <person name="Thomas J."/>
            <person name="Vandecasteele C."/>
            <person name="Vares D."/>
            <person name="Vear F."/>
            <person name="Vautrin S."/>
            <person name="Crespi M."/>
            <person name="Mangin B."/>
            <person name="Burke J.M."/>
            <person name="Salse J."/>
            <person name="Munos S."/>
            <person name="Vincourt P."/>
            <person name="Rieseberg L.H."/>
            <person name="Langlade N.B."/>
        </authorList>
    </citation>
    <scope>NUCLEOTIDE SEQUENCE [LARGE SCALE GENOMIC DNA]</scope>
    <source>
        <strain evidence="3">cv. SF193</strain>
        <tissue evidence="1">Leaves</tissue>
    </source>
</reference>
<evidence type="ECO:0000313" key="1">
    <source>
        <dbReference type="EMBL" id="KAF5779481.1"/>
    </source>
</evidence>
<dbReference type="AlphaFoldDB" id="A0A251T5L5"/>
<proteinExistence type="predicted"/>